<protein>
    <submittedName>
        <fullName evidence="2">Uncharacterized protein</fullName>
    </submittedName>
</protein>
<organism evidence="2 3">
    <name type="scientific">Cryptococcus floricola</name>
    <dbReference type="NCBI Taxonomy" id="2591691"/>
    <lineage>
        <taxon>Eukaryota</taxon>
        <taxon>Fungi</taxon>
        <taxon>Dikarya</taxon>
        <taxon>Basidiomycota</taxon>
        <taxon>Agaricomycotina</taxon>
        <taxon>Tremellomycetes</taxon>
        <taxon>Tremellales</taxon>
        <taxon>Cryptococcaceae</taxon>
        <taxon>Cryptococcus</taxon>
    </lineage>
</organism>
<proteinExistence type="predicted"/>
<accession>A0A5D3AYU4</accession>
<dbReference type="AlphaFoldDB" id="A0A5D3AYU4"/>
<evidence type="ECO:0000256" key="1">
    <source>
        <dbReference type="SAM" id="MobiDB-lite"/>
    </source>
</evidence>
<reference evidence="2 3" key="1">
    <citation type="submission" date="2017-05" db="EMBL/GenBank/DDBJ databases">
        <title>The Genome Sequence of Tsuchiyaea wingfieldii DSM 27421.</title>
        <authorList>
            <person name="Cuomo C."/>
            <person name="Passer A."/>
            <person name="Billmyre B."/>
            <person name="Heitman J."/>
        </authorList>
    </citation>
    <scope>NUCLEOTIDE SEQUENCE [LARGE SCALE GENOMIC DNA]</scope>
    <source>
        <strain evidence="2 3">DSM 27421</strain>
    </source>
</reference>
<sequence>MPDTTSTAASSSTPRKATKLHHSLLTVVSPSTGGESSWKGGVPLTNSKGKTARVRFSDREPTLLEESCSGPAIRLSFRSDEPDDDEKLIGRVTKSDLEGMSLWPAYRDGFKTATGVETGMLVDGEFVNVYQGDPIMAIDRTHMIDRETYNAAHFDFWKKNDWKKELWDMWIEED</sequence>
<name>A0A5D3AYU4_9TREE</name>
<feature type="compositionally biased region" description="Low complexity" evidence="1">
    <location>
        <begin position="1"/>
        <end position="13"/>
    </location>
</feature>
<dbReference type="EMBL" id="NIDF01000023">
    <property type="protein sequence ID" value="TYJ56515.1"/>
    <property type="molecule type" value="Genomic_DNA"/>
</dbReference>
<gene>
    <name evidence="2" type="ORF">B9479_002762</name>
</gene>
<keyword evidence="3" id="KW-1185">Reference proteome</keyword>
<evidence type="ECO:0000313" key="2">
    <source>
        <dbReference type="EMBL" id="TYJ56515.1"/>
    </source>
</evidence>
<comment type="caution">
    <text evidence="2">The sequence shown here is derived from an EMBL/GenBank/DDBJ whole genome shotgun (WGS) entry which is preliminary data.</text>
</comment>
<evidence type="ECO:0000313" key="3">
    <source>
        <dbReference type="Proteomes" id="UP000322245"/>
    </source>
</evidence>
<dbReference type="Proteomes" id="UP000322245">
    <property type="component" value="Unassembled WGS sequence"/>
</dbReference>
<feature type="region of interest" description="Disordered" evidence="1">
    <location>
        <begin position="1"/>
        <end position="22"/>
    </location>
</feature>